<evidence type="ECO:0000256" key="8">
    <source>
        <dbReference type="ARBA" id="ARBA00023316"/>
    </source>
</evidence>
<evidence type="ECO:0000256" key="1">
    <source>
        <dbReference type="ARBA" id="ARBA00001561"/>
    </source>
</evidence>
<keyword evidence="4" id="KW-0732">Signal</keyword>
<sequence>MTINIKQNLVSPSKYGIKCPYHMDAQFITIHNTANDAAASNEIRYMISNHNQVSYHFAVDDQEVIQGLPLHRTGWHCGDGKGNGNMKSIGIEICYSKSGGERYARAEELAVQLIAQLLHERGWTMDRVRKHQDWNGKYCPHRILDEGRWSSFLHRVQKELNLLTDNKGGFTVSQFEELKAENHAIKQQLDFIKKSLGLVERPVSDSHEAGWQWAKKQGLLNGLDPQKPLTREQFATVLYRQINKK</sequence>
<dbReference type="Pfam" id="PF01510">
    <property type="entry name" value="Amidase_2"/>
    <property type="match status" value="1"/>
</dbReference>
<gene>
    <name evidence="12" type="ORF">ABIA69_002198</name>
</gene>
<evidence type="ECO:0000256" key="2">
    <source>
        <dbReference type="ARBA" id="ARBA00007553"/>
    </source>
</evidence>
<evidence type="ECO:0000256" key="5">
    <source>
        <dbReference type="ARBA" id="ARBA00022801"/>
    </source>
</evidence>
<feature type="domain" description="SLH" evidence="11">
    <location>
        <begin position="172"/>
        <end position="245"/>
    </location>
</feature>
<dbReference type="PANTHER" id="PTHR30417">
    <property type="entry name" value="N-ACETYLMURAMOYL-L-ALANINE AMIDASE AMID"/>
    <property type="match status" value="1"/>
</dbReference>
<keyword evidence="5 12" id="KW-0378">Hydrolase</keyword>
<evidence type="ECO:0000313" key="12">
    <source>
        <dbReference type="EMBL" id="MET4561053.1"/>
    </source>
</evidence>
<comment type="catalytic activity">
    <reaction evidence="1">
        <text>Hydrolyzes the link between N-acetylmuramoyl residues and L-amino acid residues in certain cell-wall glycopeptides.</text>
        <dbReference type="EC" id="3.5.1.28"/>
    </reaction>
</comment>
<evidence type="ECO:0000256" key="6">
    <source>
        <dbReference type="ARBA" id="ARBA00022969"/>
    </source>
</evidence>
<keyword evidence="7" id="KW-0178">Competence</keyword>
<dbReference type="InterPro" id="IPR002502">
    <property type="entry name" value="Amidase_domain"/>
</dbReference>
<accession>A0ABV2PJE7</accession>
<evidence type="ECO:0000256" key="4">
    <source>
        <dbReference type="ARBA" id="ARBA00022729"/>
    </source>
</evidence>
<evidence type="ECO:0000256" key="3">
    <source>
        <dbReference type="ARBA" id="ARBA00011901"/>
    </source>
</evidence>
<dbReference type="EMBL" id="JBEPSB010000008">
    <property type="protein sequence ID" value="MET4561053.1"/>
    <property type="molecule type" value="Genomic_DNA"/>
</dbReference>
<dbReference type="SUPFAM" id="SSF55846">
    <property type="entry name" value="N-acetylmuramoyl-L-alanine amidase-like"/>
    <property type="match status" value="1"/>
</dbReference>
<reference evidence="12 13" key="1">
    <citation type="submission" date="2024-06" db="EMBL/GenBank/DDBJ databases">
        <title>Sorghum-associated microbial communities from plants grown in Nebraska, USA.</title>
        <authorList>
            <person name="Schachtman D."/>
        </authorList>
    </citation>
    <scope>NUCLEOTIDE SEQUENCE [LARGE SCALE GENOMIC DNA]</scope>
    <source>
        <strain evidence="12 13">736</strain>
    </source>
</reference>
<dbReference type="Proteomes" id="UP001549363">
    <property type="component" value="Unassembled WGS sequence"/>
</dbReference>
<dbReference type="PANTHER" id="PTHR30417:SF11">
    <property type="entry name" value="N-ACETYLMURAMOYL-L-ALANINE AMIDASE XLYA"/>
    <property type="match status" value="1"/>
</dbReference>
<proteinExistence type="inferred from homology"/>
<organism evidence="12 13">
    <name type="scientific">Lysinibacillus parviboronicapiens</name>
    <dbReference type="NCBI Taxonomy" id="436516"/>
    <lineage>
        <taxon>Bacteria</taxon>
        <taxon>Bacillati</taxon>
        <taxon>Bacillota</taxon>
        <taxon>Bacilli</taxon>
        <taxon>Bacillales</taxon>
        <taxon>Bacillaceae</taxon>
        <taxon>Lysinibacillus</taxon>
    </lineage>
</organism>
<evidence type="ECO:0000256" key="10">
    <source>
        <dbReference type="ARBA" id="ARBA00032390"/>
    </source>
</evidence>
<comment type="similarity">
    <text evidence="2">Belongs to the N-acetylmuramoyl-L-alanine amidase 2 family.</text>
</comment>
<dbReference type="CDD" id="cd06583">
    <property type="entry name" value="PGRP"/>
    <property type="match status" value="1"/>
</dbReference>
<dbReference type="PROSITE" id="PS51272">
    <property type="entry name" value="SLH"/>
    <property type="match status" value="1"/>
</dbReference>
<dbReference type="SMART" id="SM00644">
    <property type="entry name" value="Ami_2"/>
    <property type="match status" value="1"/>
</dbReference>
<dbReference type="InterPro" id="IPR001119">
    <property type="entry name" value="SLH_dom"/>
</dbReference>
<evidence type="ECO:0000256" key="9">
    <source>
        <dbReference type="ARBA" id="ARBA00030881"/>
    </source>
</evidence>
<dbReference type="Gene3D" id="3.40.80.10">
    <property type="entry name" value="Peptidoglycan recognition protein-like"/>
    <property type="match status" value="1"/>
</dbReference>
<dbReference type="InterPro" id="IPR051206">
    <property type="entry name" value="NAMLAA_amidase_2"/>
</dbReference>
<keyword evidence="6" id="KW-0749">Sporulation</keyword>
<evidence type="ECO:0000256" key="7">
    <source>
        <dbReference type="ARBA" id="ARBA00023287"/>
    </source>
</evidence>
<dbReference type="RefSeq" id="WP_354471812.1">
    <property type="nucleotide sequence ID" value="NZ_JBEPSB010000008.1"/>
</dbReference>
<dbReference type="InterPro" id="IPR036505">
    <property type="entry name" value="Amidase/PGRP_sf"/>
</dbReference>
<dbReference type="EC" id="3.5.1.28" evidence="3"/>
<keyword evidence="13" id="KW-1185">Reference proteome</keyword>
<evidence type="ECO:0000259" key="11">
    <source>
        <dbReference type="PROSITE" id="PS51272"/>
    </source>
</evidence>
<dbReference type="GO" id="GO:0008745">
    <property type="term" value="F:N-acetylmuramoyl-L-alanine amidase activity"/>
    <property type="evidence" value="ECO:0007669"/>
    <property type="project" value="UniProtKB-EC"/>
</dbReference>
<comment type="caution">
    <text evidence="12">The sequence shown here is derived from an EMBL/GenBank/DDBJ whole genome shotgun (WGS) entry which is preliminary data.</text>
</comment>
<protein>
    <recommendedName>
        <fullName evidence="3">N-acetylmuramoyl-L-alanine amidase</fullName>
        <ecNumber evidence="3">3.5.1.28</ecNumber>
    </recommendedName>
    <alternativeName>
        <fullName evidence="10">Autolysin</fullName>
    </alternativeName>
    <alternativeName>
        <fullName evidence="9">Cell wall hydrolase</fullName>
    </alternativeName>
</protein>
<keyword evidence="8" id="KW-0961">Cell wall biogenesis/degradation</keyword>
<evidence type="ECO:0000313" key="13">
    <source>
        <dbReference type="Proteomes" id="UP001549363"/>
    </source>
</evidence>
<name>A0ABV2PJE7_9BACI</name>